<protein>
    <recommendedName>
        <fullName evidence="3">DUF3168 domain-containing protein</fullName>
    </recommendedName>
</protein>
<dbReference type="Proteomes" id="UP001059295">
    <property type="component" value="Chromosome"/>
</dbReference>
<gene>
    <name evidence="1" type="ORF">NQ491_04320</name>
</gene>
<keyword evidence="2" id="KW-1185">Reference proteome</keyword>
<evidence type="ECO:0008006" key="3">
    <source>
        <dbReference type="Google" id="ProtNLM"/>
    </source>
</evidence>
<dbReference type="RefSeq" id="WP_019246362.1">
    <property type="nucleotide sequence ID" value="NZ_CAPH01000015.1"/>
</dbReference>
<proteinExistence type="predicted"/>
<accession>A0ABY5V1B4</accession>
<reference evidence="1" key="1">
    <citation type="journal article" date="2022" name="Cell">
        <title>Design, construction, and in vivo augmentation of a complex gut microbiome.</title>
        <authorList>
            <person name="Cheng A.G."/>
            <person name="Ho P.Y."/>
            <person name="Aranda-Diaz A."/>
            <person name="Jain S."/>
            <person name="Yu F.B."/>
            <person name="Meng X."/>
            <person name="Wang M."/>
            <person name="Iakiviak M."/>
            <person name="Nagashima K."/>
            <person name="Zhao A."/>
            <person name="Murugkar P."/>
            <person name="Patil A."/>
            <person name="Atabakhsh K."/>
            <person name="Weakley A."/>
            <person name="Yan J."/>
            <person name="Brumbaugh A.R."/>
            <person name="Higginbottom S."/>
            <person name="Dimas A."/>
            <person name="Shiver A.L."/>
            <person name="Deutschbauer A."/>
            <person name="Neff N."/>
            <person name="Sonnenburg J.L."/>
            <person name="Huang K.C."/>
            <person name="Fischbach M.A."/>
        </authorList>
    </citation>
    <scope>NUCLEOTIDE SEQUENCE</scope>
    <source>
        <strain evidence="1">AP11</strain>
    </source>
</reference>
<evidence type="ECO:0000313" key="1">
    <source>
        <dbReference type="EMBL" id="UWN58010.1"/>
    </source>
</evidence>
<sequence>MAKTGKQIQSDVLALLKSSTLPSIISGKVYRKGCRPRDSKAEDAIVIFTTGLPGQIQTGVVTINIYCPDIDPYENGVLVEDGQRCETLEKAAADWVDSLTAAVSNYKFKLQQTIYTEEEPEIHQHFVVVKLQYEYID</sequence>
<organism evidence="1 2">
    <name type="scientific">Alistipes ihumii AP11</name>
    <dbReference type="NCBI Taxonomy" id="1211813"/>
    <lineage>
        <taxon>Bacteria</taxon>
        <taxon>Pseudomonadati</taxon>
        <taxon>Bacteroidota</taxon>
        <taxon>Bacteroidia</taxon>
        <taxon>Bacteroidales</taxon>
        <taxon>Rikenellaceae</taxon>
        <taxon>Alistipes</taxon>
    </lineage>
</organism>
<evidence type="ECO:0000313" key="2">
    <source>
        <dbReference type="Proteomes" id="UP001059295"/>
    </source>
</evidence>
<name>A0ABY5V1B4_9BACT</name>
<dbReference type="GeneID" id="82890932"/>
<dbReference type="EMBL" id="CP102294">
    <property type="protein sequence ID" value="UWN58010.1"/>
    <property type="molecule type" value="Genomic_DNA"/>
</dbReference>